<organism evidence="2">
    <name type="scientific">Microvirga ossetica</name>
    <dbReference type="NCBI Taxonomy" id="1882682"/>
    <lineage>
        <taxon>Bacteria</taxon>
        <taxon>Pseudomonadati</taxon>
        <taxon>Pseudomonadota</taxon>
        <taxon>Alphaproteobacteria</taxon>
        <taxon>Hyphomicrobiales</taxon>
        <taxon>Methylobacteriaceae</taxon>
        <taxon>Microvirga</taxon>
    </lineage>
</organism>
<dbReference type="InterPro" id="IPR052967">
    <property type="entry name" value="Stress_Response_Assoc"/>
</dbReference>
<dbReference type="KEGG" id="moc:BB934_25770"/>
<dbReference type="RefSeq" id="WP_237050106.1">
    <property type="nucleotide sequence ID" value="NZ_CP016616.1"/>
</dbReference>
<dbReference type="PANTHER" id="PTHR38463:SF1">
    <property type="entry name" value="STRESS RESPONSE PROTEIN YSNF"/>
    <property type="match status" value="1"/>
</dbReference>
<dbReference type="AlphaFoldDB" id="A0A1B2EQ17"/>
<feature type="domain" description="DUF2382" evidence="1">
    <location>
        <begin position="12"/>
        <end position="122"/>
    </location>
</feature>
<proteinExistence type="predicted"/>
<evidence type="ECO:0000313" key="2">
    <source>
        <dbReference type="EMBL" id="ANY82076.1"/>
    </source>
</evidence>
<gene>
    <name evidence="2" type="ORF">BB934_25770</name>
</gene>
<name>A0A1B2EQ17_9HYPH</name>
<dbReference type="Pfam" id="PF09557">
    <property type="entry name" value="DUF2382"/>
    <property type="match status" value="1"/>
</dbReference>
<protein>
    <recommendedName>
        <fullName evidence="1">DUF2382 domain-containing protein</fullName>
    </recommendedName>
</protein>
<sequence length="134" mass="15123">MSETDKSDTLVIPIVEEEARIAKRQVASGRVIVKTTVDTEERILKEMLSLETVEVERIPVNRVVDTIPQIRTDGDVTIVPVFEERLVVEKQLVLVEEVRIRRTASVENVEVPITLRKEHAAVERLDGSGEPITE</sequence>
<dbReference type="EMBL" id="CP016616">
    <property type="protein sequence ID" value="ANY82076.1"/>
    <property type="molecule type" value="Genomic_DNA"/>
</dbReference>
<reference evidence="2" key="1">
    <citation type="submission" date="2016-07" db="EMBL/GenBank/DDBJ databases">
        <title>Microvirga ossetica sp. nov. a new species of rhizobia isolated from root nodules of the legume species Vicia alpestris Steven originated from North Ossetia region in the Caucasus.</title>
        <authorList>
            <person name="Safronova V.I."/>
            <person name="Kuznetsova I.G."/>
            <person name="Sazanova A.L."/>
            <person name="Belimov A."/>
            <person name="Andronov E."/>
            <person name="Osledkin Y.S."/>
            <person name="Onishchuk O.P."/>
            <person name="Kurchak O.N."/>
            <person name="Shaposhnikov A.I."/>
            <person name="Willems A."/>
            <person name="Tikhonovich I.A."/>
        </authorList>
    </citation>
    <scope>NUCLEOTIDE SEQUENCE [LARGE SCALE GENOMIC DNA]</scope>
    <source>
        <strain evidence="2">V5/3M</strain>
    </source>
</reference>
<dbReference type="InterPro" id="IPR019060">
    <property type="entry name" value="DUF2382"/>
</dbReference>
<accession>A0A1B2EQ17</accession>
<evidence type="ECO:0000259" key="1">
    <source>
        <dbReference type="Pfam" id="PF09557"/>
    </source>
</evidence>
<dbReference type="PANTHER" id="PTHR38463">
    <property type="entry name" value="STRESS RESPONSE PROTEIN YSNF"/>
    <property type="match status" value="1"/>
</dbReference>